<keyword evidence="1" id="KW-0175">Coiled coil</keyword>
<feature type="region of interest" description="Disordered" evidence="2">
    <location>
        <begin position="744"/>
        <end position="779"/>
    </location>
</feature>
<feature type="compositionally biased region" description="Polar residues" evidence="2">
    <location>
        <begin position="769"/>
        <end position="779"/>
    </location>
</feature>
<sequence length="779" mass="88168">MELDSENTLHGLFITMIVCIVSGVLYYMFRNTLFTSRVSVSSDSENNRKKKRNEGKKCKKAKKRKTSVEIQQTGDIETDKTQTSDDTNGEEDEHLSDMAASDHSSSCSEGSIERPIQVGKREGENFGKGSSELTDPITPKIEQSYIESINFHFSQTSKNKSHSDDSDSITSPGSSKHDATTAILSSVSESKDSLIKSKKSKRRSAKRSVRCGNLSKETVTSVESTNMEHFSESLKMSEIDSAESHVVNKKQESSSDPISASELRTTIKELEGQLKISEAKLAGTSQWANSLAEENKHFRTKEDETSLSLNVLQIQYNELLRTNKTLEHQKNLLNAKLKNTETENCDLLKRLDQMNTDALQVKMEAELELCKLREQLAKHEAQLSAMATAISVSSPSIPIDPIPELVRTQEFAQAMSNDNCLLKSRVEQLDSEVTQLHQTNMRQQQDLQILRVENHKLHTEKETALEELRAKRQVENDAVHMELNRLCHELEMEKQKNQELSISLSETRAELSQSLQQGKRQSEIIGSLEYQFAELNAQKQCLLDNANQSKIAYEAASSELRAQVANLSNDLMRVTNELNSTEQKVYDLTCQLESTTKSLNNNSDLNGEPIIINIKSDEVCINKQDENEELHGKIEDLLNRLSEVETNFNVVEKERVTYYDLYQAAVNEINYYKSTLIQTEDVLAKLEESAKQTESKWRQLLSESEFEQIRLREQLLESQSMLKDITGKLNKTNEVRILKPSIAEKKQKKSKTDSLYTNPVTESNKEQTLENIASTKASI</sequence>
<reference evidence="4 5" key="1">
    <citation type="submission" date="2019-03" db="EMBL/GenBank/DDBJ databases">
        <title>An improved genome assembly of the fluke Schistosoma japonicum.</title>
        <authorList>
            <person name="Hu W."/>
            <person name="Luo F."/>
            <person name="Yin M."/>
            <person name="Mo X."/>
            <person name="Sun C."/>
            <person name="Wu Q."/>
            <person name="Zhu B."/>
            <person name="Xiang M."/>
            <person name="Wang J."/>
            <person name="Wang Y."/>
            <person name="Zhang T."/>
            <person name="Xu B."/>
            <person name="Zheng H."/>
            <person name="Feng Z."/>
        </authorList>
    </citation>
    <scope>NUCLEOTIDE SEQUENCE [LARGE SCALE GENOMIC DNA]</scope>
    <source>
        <strain evidence="4">HuSjv2</strain>
        <tissue evidence="4">Worms</tissue>
    </source>
</reference>
<feature type="region of interest" description="Disordered" evidence="2">
    <location>
        <begin position="155"/>
        <end position="225"/>
    </location>
</feature>
<evidence type="ECO:0000256" key="2">
    <source>
        <dbReference type="SAM" id="MobiDB-lite"/>
    </source>
</evidence>
<feature type="coiled-coil region" evidence="1">
    <location>
        <begin position="620"/>
        <end position="703"/>
    </location>
</feature>
<evidence type="ECO:0000256" key="3">
    <source>
        <dbReference type="SAM" id="Phobius"/>
    </source>
</evidence>
<keyword evidence="3" id="KW-0812">Transmembrane</keyword>
<comment type="caution">
    <text evidence="4">The sequence shown here is derived from an EMBL/GenBank/DDBJ whole genome shotgun (WGS) entry which is preliminary data.</text>
</comment>
<keyword evidence="3" id="KW-1133">Transmembrane helix</keyword>
<proteinExistence type="predicted"/>
<dbReference type="OrthoDB" id="6264405at2759"/>
<feature type="compositionally biased region" description="Basic residues" evidence="2">
    <location>
        <begin position="196"/>
        <end position="209"/>
    </location>
</feature>
<evidence type="ECO:0000313" key="4">
    <source>
        <dbReference type="EMBL" id="TNN12928.1"/>
    </source>
</evidence>
<name>A0A4Z2D901_SCHJA</name>
<feature type="compositionally biased region" description="Basic residues" evidence="2">
    <location>
        <begin position="48"/>
        <end position="65"/>
    </location>
</feature>
<keyword evidence="5" id="KW-1185">Reference proteome</keyword>
<evidence type="ECO:0000313" key="5">
    <source>
        <dbReference type="Proteomes" id="UP000311919"/>
    </source>
</evidence>
<feature type="region of interest" description="Disordered" evidence="2">
    <location>
        <begin position="39"/>
        <end position="138"/>
    </location>
</feature>
<feature type="coiled-coil region" evidence="1">
    <location>
        <begin position="557"/>
        <end position="584"/>
    </location>
</feature>
<gene>
    <name evidence="4" type="ORF">EWB00_003295</name>
</gene>
<feature type="transmembrane region" description="Helical" evidence="3">
    <location>
        <begin position="12"/>
        <end position="29"/>
    </location>
</feature>
<dbReference type="STRING" id="6182.A0A4Z2D901"/>
<feature type="coiled-coil region" evidence="1">
    <location>
        <begin position="309"/>
        <end position="343"/>
    </location>
</feature>
<feature type="region of interest" description="Disordered" evidence="2">
    <location>
        <begin position="241"/>
        <end position="260"/>
    </location>
</feature>
<dbReference type="Proteomes" id="UP000311919">
    <property type="component" value="Unassembled WGS sequence"/>
</dbReference>
<feature type="compositionally biased region" description="Polar residues" evidence="2">
    <location>
        <begin position="215"/>
        <end position="225"/>
    </location>
</feature>
<accession>A0A4Z2D901</accession>
<dbReference type="AlphaFoldDB" id="A0A4Z2D901"/>
<feature type="compositionally biased region" description="Polar residues" evidence="2">
    <location>
        <begin position="753"/>
        <end position="762"/>
    </location>
</feature>
<evidence type="ECO:0000256" key="1">
    <source>
        <dbReference type="SAM" id="Coils"/>
    </source>
</evidence>
<keyword evidence="3" id="KW-0472">Membrane</keyword>
<protein>
    <submittedName>
        <fullName evidence="4">CTCL tumor antigen HD-CL-01 L14-2 isoform 3</fullName>
    </submittedName>
</protein>
<dbReference type="EMBL" id="SKCS01000205">
    <property type="protein sequence ID" value="TNN12928.1"/>
    <property type="molecule type" value="Genomic_DNA"/>
</dbReference>
<organism evidence="4 5">
    <name type="scientific">Schistosoma japonicum</name>
    <name type="common">Blood fluke</name>
    <dbReference type="NCBI Taxonomy" id="6182"/>
    <lineage>
        <taxon>Eukaryota</taxon>
        <taxon>Metazoa</taxon>
        <taxon>Spiralia</taxon>
        <taxon>Lophotrochozoa</taxon>
        <taxon>Platyhelminthes</taxon>
        <taxon>Trematoda</taxon>
        <taxon>Digenea</taxon>
        <taxon>Strigeidida</taxon>
        <taxon>Schistosomatoidea</taxon>
        <taxon>Schistosomatidae</taxon>
        <taxon>Schistosoma</taxon>
    </lineage>
</organism>